<evidence type="ECO:0000256" key="1">
    <source>
        <dbReference type="ARBA" id="ARBA00022679"/>
    </source>
</evidence>
<keyword evidence="5" id="KW-1185">Reference proteome</keyword>
<dbReference type="InterPro" id="IPR050832">
    <property type="entry name" value="Bact_Acetyltransf"/>
</dbReference>
<dbReference type="InterPro" id="IPR000182">
    <property type="entry name" value="GNAT_dom"/>
</dbReference>
<evidence type="ECO:0000313" key="4">
    <source>
        <dbReference type="EMBL" id="UTV29024.1"/>
    </source>
</evidence>
<name>A0ABY5GIR2_9GAMM</name>
<gene>
    <name evidence="4" type="ORF">NNL38_07280</name>
</gene>
<keyword evidence="1 4" id="KW-0808">Transferase</keyword>
<dbReference type="Gene3D" id="3.40.630.30">
    <property type="match status" value="1"/>
</dbReference>
<accession>A0ABY5GIR2</accession>
<evidence type="ECO:0000259" key="3">
    <source>
        <dbReference type="PROSITE" id="PS51186"/>
    </source>
</evidence>
<evidence type="ECO:0000256" key="2">
    <source>
        <dbReference type="ARBA" id="ARBA00023315"/>
    </source>
</evidence>
<dbReference type="Proteomes" id="UP001057998">
    <property type="component" value="Chromosome 1"/>
</dbReference>
<reference evidence="4" key="1">
    <citation type="submission" date="2022-07" db="EMBL/GenBank/DDBJ databases">
        <title>Genome sequencing of Photobacterium atrarenae GJH2-4.</title>
        <authorList>
            <person name="Park S.-J."/>
        </authorList>
    </citation>
    <scope>NUCLEOTIDE SEQUENCE</scope>
    <source>
        <strain evidence="4">GJH2-4</strain>
    </source>
</reference>
<dbReference type="SUPFAM" id="SSF55729">
    <property type="entry name" value="Acyl-CoA N-acyltransferases (Nat)"/>
    <property type="match status" value="1"/>
</dbReference>
<dbReference type="PROSITE" id="PS51186">
    <property type="entry name" value="GNAT"/>
    <property type="match status" value="1"/>
</dbReference>
<feature type="domain" description="N-acetyltransferase" evidence="3">
    <location>
        <begin position="8"/>
        <end position="144"/>
    </location>
</feature>
<evidence type="ECO:0000313" key="5">
    <source>
        <dbReference type="Proteomes" id="UP001057998"/>
    </source>
</evidence>
<dbReference type="PANTHER" id="PTHR43877">
    <property type="entry name" value="AMINOALKYLPHOSPHONATE N-ACETYLTRANSFERASE-RELATED-RELATED"/>
    <property type="match status" value="1"/>
</dbReference>
<dbReference type="EMBL" id="CP101508">
    <property type="protein sequence ID" value="UTV29024.1"/>
    <property type="molecule type" value="Genomic_DNA"/>
</dbReference>
<dbReference type="Pfam" id="PF13508">
    <property type="entry name" value="Acetyltransf_7"/>
    <property type="match status" value="1"/>
</dbReference>
<dbReference type="GO" id="GO:0016746">
    <property type="term" value="F:acyltransferase activity"/>
    <property type="evidence" value="ECO:0007669"/>
    <property type="project" value="UniProtKB-KW"/>
</dbReference>
<dbReference type="InterPro" id="IPR016181">
    <property type="entry name" value="Acyl_CoA_acyltransferase"/>
</dbReference>
<sequence>MQIQLNPENMLEIQEVPAVHIPLQLLLEADPCEKQIATYLTGSLSFIARRSGEILGACVLKAHNEQQIELFNIAVNPQTQGQGIGAALLRFVIAEMKALGFKQIVLGTGTFGYQLTFYQRLGFRVDGVIKNYFIDHYEDAIIECGIQHKDMLRLVLELH</sequence>
<proteinExistence type="predicted"/>
<organism evidence="4 5">
    <name type="scientific">Photobacterium atrarenae</name>
    <dbReference type="NCBI Taxonomy" id="865757"/>
    <lineage>
        <taxon>Bacteria</taxon>
        <taxon>Pseudomonadati</taxon>
        <taxon>Pseudomonadota</taxon>
        <taxon>Gammaproteobacteria</taxon>
        <taxon>Vibrionales</taxon>
        <taxon>Vibrionaceae</taxon>
        <taxon>Photobacterium</taxon>
    </lineage>
</organism>
<dbReference type="EC" id="2.3.1.-" evidence="4"/>
<protein>
    <submittedName>
        <fullName evidence="4">GNAT family N-acetyltransferase</fullName>
        <ecNumber evidence="4">2.3.1.-</ecNumber>
    </submittedName>
</protein>
<dbReference type="CDD" id="cd04301">
    <property type="entry name" value="NAT_SF"/>
    <property type="match status" value="1"/>
</dbReference>
<dbReference type="RefSeq" id="WP_255390348.1">
    <property type="nucleotide sequence ID" value="NZ_CP101508.1"/>
</dbReference>
<keyword evidence="2 4" id="KW-0012">Acyltransferase</keyword>